<dbReference type="Pfam" id="PF00072">
    <property type="entry name" value="Response_reg"/>
    <property type="match status" value="1"/>
</dbReference>
<evidence type="ECO:0000256" key="4">
    <source>
        <dbReference type="ARBA" id="ARBA00023125"/>
    </source>
</evidence>
<name>A0ABD6DNR0_9EURY</name>
<dbReference type="InterPro" id="IPR013971">
    <property type="entry name" value="HalX_domain"/>
</dbReference>
<protein>
    <submittedName>
        <fullName evidence="8">HalX domain-containing protein</fullName>
    </submittedName>
</protein>
<feature type="modified residue" description="4-aspartylphosphate" evidence="6">
    <location>
        <position position="54"/>
    </location>
</feature>
<evidence type="ECO:0000313" key="9">
    <source>
        <dbReference type="Proteomes" id="UP001597034"/>
    </source>
</evidence>
<proteinExistence type="predicted"/>
<dbReference type="Pfam" id="PF08663">
    <property type="entry name" value="HalX"/>
    <property type="match status" value="1"/>
</dbReference>
<dbReference type="InterPro" id="IPR011006">
    <property type="entry name" value="CheY-like_superfamily"/>
</dbReference>
<comment type="caution">
    <text evidence="8">The sequence shown here is derived from an EMBL/GenBank/DDBJ whole genome shotgun (WGS) entry which is preliminary data.</text>
</comment>
<dbReference type="InterPro" id="IPR039420">
    <property type="entry name" value="WalR-like"/>
</dbReference>
<dbReference type="PANTHER" id="PTHR48111:SF1">
    <property type="entry name" value="TWO-COMPONENT RESPONSE REGULATOR ORR33"/>
    <property type="match status" value="1"/>
</dbReference>
<keyword evidence="2" id="KW-0902">Two-component regulatory system</keyword>
<keyword evidence="1 6" id="KW-0597">Phosphoprotein</keyword>
<dbReference type="PANTHER" id="PTHR48111">
    <property type="entry name" value="REGULATOR OF RPOS"/>
    <property type="match status" value="1"/>
</dbReference>
<organism evidence="8 9">
    <name type="scientific">Haloarchaeobius litoreus</name>
    <dbReference type="NCBI Taxonomy" id="755306"/>
    <lineage>
        <taxon>Archaea</taxon>
        <taxon>Methanobacteriati</taxon>
        <taxon>Methanobacteriota</taxon>
        <taxon>Stenosarchaea group</taxon>
        <taxon>Halobacteria</taxon>
        <taxon>Halobacteriales</taxon>
        <taxon>Halorubellaceae</taxon>
        <taxon>Haloarchaeobius</taxon>
    </lineage>
</organism>
<dbReference type="Gene3D" id="3.40.50.2300">
    <property type="match status" value="1"/>
</dbReference>
<dbReference type="Proteomes" id="UP001597034">
    <property type="component" value="Unassembled WGS sequence"/>
</dbReference>
<evidence type="ECO:0000313" key="8">
    <source>
        <dbReference type="EMBL" id="MFD1646733.1"/>
    </source>
</evidence>
<gene>
    <name evidence="8" type="ORF">ACFSBL_13665</name>
</gene>
<evidence type="ECO:0000259" key="7">
    <source>
        <dbReference type="PROSITE" id="PS50110"/>
    </source>
</evidence>
<keyword evidence="9" id="KW-1185">Reference proteome</keyword>
<accession>A0ABD6DNR0</accession>
<reference evidence="8 9" key="1">
    <citation type="journal article" date="2019" name="Int. J. Syst. Evol. Microbiol.">
        <title>The Global Catalogue of Microorganisms (GCM) 10K type strain sequencing project: providing services to taxonomists for standard genome sequencing and annotation.</title>
        <authorList>
            <consortium name="The Broad Institute Genomics Platform"/>
            <consortium name="The Broad Institute Genome Sequencing Center for Infectious Disease"/>
            <person name="Wu L."/>
            <person name="Ma J."/>
        </authorList>
    </citation>
    <scope>NUCLEOTIDE SEQUENCE [LARGE SCALE GENOMIC DNA]</scope>
    <source>
        <strain evidence="8 9">CGMCC 1.10390</strain>
    </source>
</reference>
<dbReference type="PROSITE" id="PS50110">
    <property type="entry name" value="RESPONSE_REGULATORY"/>
    <property type="match status" value="1"/>
</dbReference>
<dbReference type="SMART" id="SM00448">
    <property type="entry name" value="REC"/>
    <property type="match status" value="1"/>
</dbReference>
<sequence>MRKRSTDVLVVEDNTELASLYSSWLGAEWAVTTVADGDEAVDAVTPETDIIVLDRRLPGRSGDEVLERVREDGNDCQVVIVTAVEPDFDIIEMGFDDYLVKPVDRETLNRCLDRLQCRSEYDEELREYYAQVSKKAVLEARKPKHELRESEEYRELEARVEDQADRADSLLNELIERGGDVQLFHGLLGGHAGTAN</sequence>
<evidence type="ECO:0000256" key="6">
    <source>
        <dbReference type="PROSITE-ProRule" id="PRU00169"/>
    </source>
</evidence>
<dbReference type="GO" id="GO:0003677">
    <property type="term" value="F:DNA binding"/>
    <property type="evidence" value="ECO:0007669"/>
    <property type="project" value="UniProtKB-KW"/>
</dbReference>
<dbReference type="GO" id="GO:0000160">
    <property type="term" value="P:phosphorelay signal transduction system"/>
    <property type="evidence" value="ECO:0007669"/>
    <property type="project" value="UniProtKB-KW"/>
</dbReference>
<dbReference type="EMBL" id="JBHUDO010000003">
    <property type="protein sequence ID" value="MFD1646733.1"/>
    <property type="molecule type" value="Genomic_DNA"/>
</dbReference>
<evidence type="ECO:0000256" key="2">
    <source>
        <dbReference type="ARBA" id="ARBA00023012"/>
    </source>
</evidence>
<keyword evidence="4" id="KW-0238">DNA-binding</keyword>
<evidence type="ECO:0000256" key="3">
    <source>
        <dbReference type="ARBA" id="ARBA00023015"/>
    </source>
</evidence>
<evidence type="ECO:0000256" key="1">
    <source>
        <dbReference type="ARBA" id="ARBA00022553"/>
    </source>
</evidence>
<keyword evidence="5" id="KW-0804">Transcription</keyword>
<dbReference type="InterPro" id="IPR001789">
    <property type="entry name" value="Sig_transdc_resp-reg_receiver"/>
</dbReference>
<keyword evidence="3" id="KW-0805">Transcription regulation</keyword>
<dbReference type="AlphaFoldDB" id="A0ABD6DNR0"/>
<dbReference type="RefSeq" id="WP_256401187.1">
    <property type="nucleotide sequence ID" value="NZ_JANHJR010000003.1"/>
</dbReference>
<feature type="domain" description="Response regulatory" evidence="7">
    <location>
        <begin position="7"/>
        <end position="116"/>
    </location>
</feature>
<evidence type="ECO:0000256" key="5">
    <source>
        <dbReference type="ARBA" id="ARBA00023163"/>
    </source>
</evidence>
<dbReference type="SUPFAM" id="SSF52172">
    <property type="entry name" value="CheY-like"/>
    <property type="match status" value="1"/>
</dbReference>